<proteinExistence type="predicted"/>
<organism evidence="1 2">
    <name type="scientific">Paenibacillus gansuensis</name>
    <dbReference type="NCBI Taxonomy" id="306542"/>
    <lineage>
        <taxon>Bacteria</taxon>
        <taxon>Bacillati</taxon>
        <taxon>Bacillota</taxon>
        <taxon>Bacilli</taxon>
        <taxon>Bacillales</taxon>
        <taxon>Paenibacillaceae</taxon>
        <taxon>Paenibacillus</taxon>
    </lineage>
</organism>
<dbReference type="Gene3D" id="1.10.1740.10">
    <property type="match status" value="1"/>
</dbReference>
<dbReference type="Proteomes" id="UP001597541">
    <property type="component" value="Unassembled WGS sequence"/>
</dbReference>
<gene>
    <name evidence="1" type="ORF">ACFSUF_23910</name>
</gene>
<reference evidence="2" key="1">
    <citation type="journal article" date="2019" name="Int. J. Syst. Evol. Microbiol.">
        <title>The Global Catalogue of Microorganisms (GCM) 10K type strain sequencing project: providing services to taxonomists for standard genome sequencing and annotation.</title>
        <authorList>
            <consortium name="The Broad Institute Genomics Platform"/>
            <consortium name="The Broad Institute Genome Sequencing Center for Infectious Disease"/>
            <person name="Wu L."/>
            <person name="Ma J."/>
        </authorList>
    </citation>
    <scope>NUCLEOTIDE SEQUENCE [LARGE SCALE GENOMIC DNA]</scope>
    <source>
        <strain evidence="2">KCTC 3950</strain>
    </source>
</reference>
<comment type="caution">
    <text evidence="1">The sequence shown here is derived from an EMBL/GenBank/DDBJ whole genome shotgun (WGS) entry which is preliminary data.</text>
</comment>
<evidence type="ECO:0000313" key="1">
    <source>
        <dbReference type="EMBL" id="MFD2615455.1"/>
    </source>
</evidence>
<dbReference type="EMBL" id="JBHUME010000019">
    <property type="protein sequence ID" value="MFD2615455.1"/>
    <property type="molecule type" value="Genomic_DNA"/>
</dbReference>
<dbReference type="RefSeq" id="WP_377607352.1">
    <property type="nucleotide sequence ID" value="NZ_JBHUME010000019.1"/>
</dbReference>
<accession>A0ABW5PLW6</accession>
<keyword evidence="2" id="KW-1185">Reference proteome</keyword>
<sequence>MADVTRTEVLRRYESECYQICCRLLDDDKLAQSAAQSVFINLYQEPSFFAASRQVQLKMLLKESFRCCAGYVTVTGPAVAGAGAAAV</sequence>
<name>A0ABW5PLW6_9BACL</name>
<evidence type="ECO:0000313" key="2">
    <source>
        <dbReference type="Proteomes" id="UP001597541"/>
    </source>
</evidence>
<protein>
    <submittedName>
        <fullName evidence="1">Uncharacterized protein</fullName>
    </submittedName>
</protein>